<evidence type="ECO:0000256" key="2">
    <source>
        <dbReference type="ARBA" id="ARBA00022448"/>
    </source>
</evidence>
<proteinExistence type="predicted"/>
<dbReference type="InterPro" id="IPR027417">
    <property type="entry name" value="P-loop_NTPase"/>
</dbReference>
<comment type="subcellular location">
    <subcellularLocation>
        <location evidence="1">Cell membrane</location>
        <topology evidence="1">Peripheral membrane protein</topology>
    </subcellularLocation>
</comment>
<accession>A0A4V2YC71</accession>
<dbReference type="CDD" id="cd03216">
    <property type="entry name" value="ABC_Carb_Monos_I"/>
    <property type="match status" value="1"/>
</dbReference>
<dbReference type="InterPro" id="IPR003593">
    <property type="entry name" value="AAA+_ATPase"/>
</dbReference>
<dbReference type="PANTHER" id="PTHR43790">
    <property type="entry name" value="CARBOHYDRATE TRANSPORT ATP-BINDING PROTEIN MG119-RELATED"/>
    <property type="match status" value="1"/>
</dbReference>
<protein>
    <submittedName>
        <fullName evidence="11">Sugar ABC transporter ATP-binding protein</fullName>
    </submittedName>
</protein>
<dbReference type="EMBL" id="SMKO01000012">
    <property type="protein sequence ID" value="TDD10376.1"/>
    <property type="molecule type" value="Genomic_DNA"/>
</dbReference>
<keyword evidence="5" id="KW-0677">Repeat</keyword>
<gene>
    <name evidence="11" type="ORF">E1292_07645</name>
</gene>
<dbReference type="GO" id="GO:0005886">
    <property type="term" value="C:plasma membrane"/>
    <property type="evidence" value="ECO:0007669"/>
    <property type="project" value="UniProtKB-SubCell"/>
</dbReference>
<dbReference type="Proteomes" id="UP000295258">
    <property type="component" value="Unassembled WGS sequence"/>
</dbReference>
<evidence type="ECO:0000256" key="9">
    <source>
        <dbReference type="ARBA" id="ARBA00023136"/>
    </source>
</evidence>
<dbReference type="InterPro" id="IPR003439">
    <property type="entry name" value="ABC_transporter-like_ATP-bd"/>
</dbReference>
<dbReference type="PROSITE" id="PS00211">
    <property type="entry name" value="ABC_TRANSPORTER_1"/>
    <property type="match status" value="1"/>
</dbReference>
<keyword evidence="6" id="KW-0547">Nucleotide-binding</keyword>
<evidence type="ECO:0000313" key="12">
    <source>
        <dbReference type="Proteomes" id="UP000295258"/>
    </source>
</evidence>
<evidence type="ECO:0000256" key="8">
    <source>
        <dbReference type="ARBA" id="ARBA00022967"/>
    </source>
</evidence>
<feature type="domain" description="ABC transporter" evidence="10">
    <location>
        <begin position="2"/>
        <end position="238"/>
    </location>
</feature>
<keyword evidence="9" id="KW-0472">Membrane</keyword>
<dbReference type="SMART" id="SM00382">
    <property type="entry name" value="AAA"/>
    <property type="match status" value="2"/>
</dbReference>
<evidence type="ECO:0000256" key="3">
    <source>
        <dbReference type="ARBA" id="ARBA00022475"/>
    </source>
</evidence>
<evidence type="ECO:0000313" key="11">
    <source>
        <dbReference type="EMBL" id="TDD10376.1"/>
    </source>
</evidence>
<name>A0A4V2YC71_9ACTN</name>
<evidence type="ECO:0000256" key="6">
    <source>
        <dbReference type="ARBA" id="ARBA00022741"/>
    </source>
</evidence>
<dbReference type="Pfam" id="PF00005">
    <property type="entry name" value="ABC_tran"/>
    <property type="match status" value="2"/>
</dbReference>
<keyword evidence="12" id="KW-1185">Reference proteome</keyword>
<evidence type="ECO:0000256" key="4">
    <source>
        <dbReference type="ARBA" id="ARBA00022597"/>
    </source>
</evidence>
<dbReference type="RefSeq" id="WP_132593448.1">
    <property type="nucleotide sequence ID" value="NZ_SMKO01000012.1"/>
</dbReference>
<keyword evidence="3" id="KW-1003">Cell membrane</keyword>
<dbReference type="GO" id="GO:0016887">
    <property type="term" value="F:ATP hydrolysis activity"/>
    <property type="evidence" value="ECO:0007669"/>
    <property type="project" value="InterPro"/>
</dbReference>
<evidence type="ECO:0000256" key="1">
    <source>
        <dbReference type="ARBA" id="ARBA00004202"/>
    </source>
</evidence>
<sequence length="479" mass="51621">MLSMRGIGKSFLGVRVLSGVDLDVTAGEVHAVVGENGAGKSTLMKIICGVHAPDQGTIEIDGRPVSFGHPLEAQRSGIAIIHQEFNLLPERTVAENVFLGREPVRRGLVDRAAMEEATARLLGELGEDPFGPRDAVKRLPVAQQQIVEIVKALSVNARLVVMDEPSAALAEHEVELLYRLIGRLRERGVAVVYISHRLREVFDLADRVTVLKDGSRVTTLPIGEVTPDALIRLMVGRDLGTYFPPRSAGAGEVRLSLRAAGNHKLHDIDLELRAGEIVGIAGLQGSGRSELAKAIFGAEPFTTGEMTPSRPRSVREAVAMGIGLVTEDRKAEGLALRQSVRDNVLLVARAVGPGNRDGVRDLLERVRLSPARREQEVRYLSGGNQQKVVLVKWMTMAPRVLLFDEPTRGVDVGAKAAIHDLMRELANDGMAIMMISSELPELIGMSDRVVVLRDGRVAGALPAGASEEAIMRLAAGEVA</sequence>
<evidence type="ECO:0000256" key="5">
    <source>
        <dbReference type="ARBA" id="ARBA00022737"/>
    </source>
</evidence>
<dbReference type="AlphaFoldDB" id="A0A4V2YC71"/>
<evidence type="ECO:0000259" key="10">
    <source>
        <dbReference type="PROSITE" id="PS50893"/>
    </source>
</evidence>
<dbReference type="GO" id="GO:0005524">
    <property type="term" value="F:ATP binding"/>
    <property type="evidence" value="ECO:0007669"/>
    <property type="project" value="UniProtKB-KW"/>
</dbReference>
<dbReference type="InterPro" id="IPR017871">
    <property type="entry name" value="ABC_transporter-like_CS"/>
</dbReference>
<reference evidence="11 12" key="1">
    <citation type="submission" date="2019-03" db="EMBL/GenBank/DDBJ databases">
        <title>Draft genome sequences of novel Actinobacteria.</title>
        <authorList>
            <person name="Sahin N."/>
            <person name="Ay H."/>
            <person name="Saygin H."/>
        </authorList>
    </citation>
    <scope>NUCLEOTIDE SEQUENCE [LARGE SCALE GENOMIC DNA]</scope>
    <source>
        <strain evidence="11 12">KC310</strain>
    </source>
</reference>
<dbReference type="PANTHER" id="PTHR43790:SF3">
    <property type="entry name" value="D-ALLOSE IMPORT ATP-BINDING PROTEIN ALSA-RELATED"/>
    <property type="match status" value="1"/>
</dbReference>
<dbReference type="FunFam" id="3.40.50.300:FF:000127">
    <property type="entry name" value="Ribose import ATP-binding protein RbsA"/>
    <property type="match status" value="1"/>
</dbReference>
<keyword evidence="4" id="KW-0762">Sugar transport</keyword>
<feature type="domain" description="ABC transporter" evidence="10">
    <location>
        <begin position="250"/>
        <end position="479"/>
    </location>
</feature>
<dbReference type="CDD" id="cd03215">
    <property type="entry name" value="ABC_Carb_Monos_II"/>
    <property type="match status" value="1"/>
</dbReference>
<dbReference type="PROSITE" id="PS50893">
    <property type="entry name" value="ABC_TRANSPORTER_2"/>
    <property type="match status" value="2"/>
</dbReference>
<dbReference type="Gene3D" id="3.40.50.300">
    <property type="entry name" value="P-loop containing nucleotide triphosphate hydrolases"/>
    <property type="match status" value="2"/>
</dbReference>
<keyword evidence="7 11" id="KW-0067">ATP-binding</keyword>
<keyword evidence="2" id="KW-0813">Transport</keyword>
<dbReference type="SUPFAM" id="SSF52540">
    <property type="entry name" value="P-loop containing nucleoside triphosphate hydrolases"/>
    <property type="match status" value="2"/>
</dbReference>
<organism evidence="11 12">
    <name type="scientific">Nonomuraea deserti</name>
    <dbReference type="NCBI Taxonomy" id="1848322"/>
    <lineage>
        <taxon>Bacteria</taxon>
        <taxon>Bacillati</taxon>
        <taxon>Actinomycetota</taxon>
        <taxon>Actinomycetes</taxon>
        <taxon>Streptosporangiales</taxon>
        <taxon>Streptosporangiaceae</taxon>
        <taxon>Nonomuraea</taxon>
    </lineage>
</organism>
<dbReference type="InterPro" id="IPR050107">
    <property type="entry name" value="ABC_carbohydrate_import_ATPase"/>
</dbReference>
<evidence type="ECO:0000256" key="7">
    <source>
        <dbReference type="ARBA" id="ARBA00022840"/>
    </source>
</evidence>
<keyword evidence="8" id="KW-1278">Translocase</keyword>
<comment type="caution">
    <text evidence="11">The sequence shown here is derived from an EMBL/GenBank/DDBJ whole genome shotgun (WGS) entry which is preliminary data.</text>
</comment>